<gene>
    <name evidence="1" type="ORF">DSJ_17625</name>
</gene>
<evidence type="ECO:0008006" key="3">
    <source>
        <dbReference type="Google" id="ProtNLM"/>
    </source>
</evidence>
<dbReference type="Gene3D" id="3.40.50.2000">
    <property type="entry name" value="Glycogen Phosphorylase B"/>
    <property type="match status" value="1"/>
</dbReference>
<sequence length="279" mass="31410">MLGLGDSIYQRPFLRHFPGAYVRTCWPELYRGLNVKCVRSGTHLRTQEKNELRSRYVFHPVPRGGVRKRIGYGPTDLSAGGIIPAFRRQFGVNGPLQFDLPQFNDLHPSIPTDRSVAVIRPSTVRTEWASASRNPNPEYLVRAAQRLRQHFFVVSVADTVPGMEWIIGDEPAADLKLHHGELTLTQLCSLYVRAACVVTPVGFSVPMAIAYQTPLFVVAGGRGGHNAPEIVTDPAMDLSHTRWAMPDNYCRCMRADHDCDRRISNFDDKLHEWLHGIVL</sequence>
<protein>
    <recommendedName>
        <fullName evidence="3">Glycosyltransferase family 9 protein</fullName>
    </recommendedName>
</protein>
<proteinExistence type="predicted"/>
<evidence type="ECO:0000313" key="1">
    <source>
        <dbReference type="EMBL" id="ARF51981.1"/>
    </source>
</evidence>
<organism evidence="1 2">
    <name type="scientific">Pantoea stewartii subsp. stewartii DC283</name>
    <dbReference type="NCBI Taxonomy" id="660596"/>
    <lineage>
        <taxon>Bacteria</taxon>
        <taxon>Pseudomonadati</taxon>
        <taxon>Pseudomonadota</taxon>
        <taxon>Gammaproteobacteria</taxon>
        <taxon>Enterobacterales</taxon>
        <taxon>Erwiniaceae</taxon>
        <taxon>Pantoea</taxon>
    </lineage>
</organism>
<dbReference type="EMBL" id="CP017581">
    <property type="protein sequence ID" value="ARF51981.1"/>
    <property type="molecule type" value="Genomic_DNA"/>
</dbReference>
<keyword evidence="2" id="KW-1185">Reference proteome</keyword>
<reference evidence="1 2" key="1">
    <citation type="submission" date="2016-10" db="EMBL/GenBank/DDBJ databases">
        <title>Complete Genome Assembly of Pantoea stewartii subsp. stewartii DC283, a Corn Pathogen.</title>
        <authorList>
            <person name="Duong D.A."/>
            <person name="Stevens A.M."/>
            <person name="Jensen R.V."/>
        </authorList>
    </citation>
    <scope>NUCLEOTIDE SEQUENCE [LARGE SCALE GENOMIC DNA]</scope>
    <source>
        <strain evidence="1 2">DC283</strain>
    </source>
</reference>
<evidence type="ECO:0000313" key="2">
    <source>
        <dbReference type="Proteomes" id="UP000192380"/>
    </source>
</evidence>
<accession>A0ABM6KB67</accession>
<name>A0ABM6KB67_PANSE</name>
<dbReference type="Proteomes" id="UP000192380">
    <property type="component" value="Chromosome"/>
</dbReference>